<dbReference type="Proteomes" id="UP000318102">
    <property type="component" value="Unassembled WGS sequence"/>
</dbReference>
<evidence type="ECO:0008006" key="3">
    <source>
        <dbReference type="Google" id="ProtNLM"/>
    </source>
</evidence>
<name>A0A559IEU2_9BACL</name>
<dbReference type="AlphaFoldDB" id="A0A559IEU2"/>
<accession>A0A559IEU2</accession>
<protein>
    <recommendedName>
        <fullName evidence="3">Phosphohydrolase</fullName>
    </recommendedName>
</protein>
<dbReference type="SUPFAM" id="SSF109604">
    <property type="entry name" value="HD-domain/PDEase-like"/>
    <property type="match status" value="1"/>
</dbReference>
<dbReference type="EMBL" id="VNJK01000006">
    <property type="protein sequence ID" value="TVX85983.1"/>
    <property type="molecule type" value="Genomic_DNA"/>
</dbReference>
<keyword evidence="2" id="KW-1185">Reference proteome</keyword>
<evidence type="ECO:0000313" key="2">
    <source>
        <dbReference type="Proteomes" id="UP000318102"/>
    </source>
</evidence>
<proteinExistence type="predicted"/>
<comment type="caution">
    <text evidence="1">The sequence shown here is derived from an EMBL/GenBank/DDBJ whole genome shotgun (WGS) entry which is preliminary data.</text>
</comment>
<organism evidence="1 2">
    <name type="scientific">Paenibacillus agilis</name>
    <dbReference type="NCBI Taxonomy" id="3020863"/>
    <lineage>
        <taxon>Bacteria</taxon>
        <taxon>Bacillati</taxon>
        <taxon>Bacillota</taxon>
        <taxon>Bacilli</taxon>
        <taxon>Bacillales</taxon>
        <taxon>Paenibacillaceae</taxon>
        <taxon>Paenibacillus</taxon>
    </lineage>
</organism>
<gene>
    <name evidence="1" type="ORF">FPZ44_23830</name>
</gene>
<dbReference type="RefSeq" id="WP_144994708.1">
    <property type="nucleotide sequence ID" value="NZ_VNJK01000006.1"/>
</dbReference>
<dbReference type="Gene3D" id="1.10.3210.10">
    <property type="entry name" value="Hypothetical protein af1432"/>
    <property type="match status" value="1"/>
</dbReference>
<evidence type="ECO:0000313" key="1">
    <source>
        <dbReference type="EMBL" id="TVX85983.1"/>
    </source>
</evidence>
<sequence>MTNDKILAFDEIITHPSYVQERIGDYIQVNSGRHFYVLDPRPEDITINDIAHSLANICRFTGHGDRFYCVGEHSILCARVARKLGYSTLLQLYCLLHDGSESVVNDLARPVKQNIPQYKEVEDRIMEVIWEVAGLPKPTEEDYKIVKLIDNTLLVNEMEQLMKRSDIPTNIEHEKMFVDLSVGYNAGESKIPFLTMFVTLMEEYIYANNS</sequence>
<reference evidence="1 2" key="1">
    <citation type="submission" date="2019-07" db="EMBL/GenBank/DDBJ databases">
        <authorList>
            <person name="Kim J."/>
        </authorList>
    </citation>
    <scope>NUCLEOTIDE SEQUENCE [LARGE SCALE GENOMIC DNA]</scope>
    <source>
        <strain evidence="1 2">N4</strain>
    </source>
</reference>
<dbReference type="OrthoDB" id="1099791at2"/>